<dbReference type="AlphaFoldDB" id="A0AAN8T9Q4"/>
<keyword evidence="2" id="KW-1185">Reference proteome</keyword>
<protein>
    <submittedName>
        <fullName evidence="1">Uncharacterized protein</fullName>
    </submittedName>
</protein>
<evidence type="ECO:0000313" key="1">
    <source>
        <dbReference type="EMBL" id="KAK6779781.1"/>
    </source>
</evidence>
<accession>A0AAN8T9Q4</accession>
<comment type="caution">
    <text evidence="1">The sequence shown here is derived from an EMBL/GenBank/DDBJ whole genome shotgun (WGS) entry which is preliminary data.</text>
</comment>
<gene>
    <name evidence="1" type="ORF">RDI58_021965</name>
</gene>
<sequence>MLLSSYLLKILLHSYPLSLLTTTT</sequence>
<dbReference type="EMBL" id="JBANQN010000009">
    <property type="protein sequence ID" value="KAK6779781.1"/>
    <property type="molecule type" value="Genomic_DNA"/>
</dbReference>
<name>A0AAN8T9Q4_SOLBU</name>
<proteinExistence type="predicted"/>
<evidence type="ECO:0000313" key="2">
    <source>
        <dbReference type="Proteomes" id="UP001371456"/>
    </source>
</evidence>
<organism evidence="1 2">
    <name type="scientific">Solanum bulbocastanum</name>
    <name type="common">Wild potato</name>
    <dbReference type="NCBI Taxonomy" id="147425"/>
    <lineage>
        <taxon>Eukaryota</taxon>
        <taxon>Viridiplantae</taxon>
        <taxon>Streptophyta</taxon>
        <taxon>Embryophyta</taxon>
        <taxon>Tracheophyta</taxon>
        <taxon>Spermatophyta</taxon>
        <taxon>Magnoliopsida</taxon>
        <taxon>eudicotyledons</taxon>
        <taxon>Gunneridae</taxon>
        <taxon>Pentapetalae</taxon>
        <taxon>asterids</taxon>
        <taxon>lamiids</taxon>
        <taxon>Solanales</taxon>
        <taxon>Solanaceae</taxon>
        <taxon>Solanoideae</taxon>
        <taxon>Solaneae</taxon>
        <taxon>Solanum</taxon>
    </lineage>
</organism>
<reference evidence="1 2" key="1">
    <citation type="submission" date="2024-02" db="EMBL/GenBank/DDBJ databases">
        <title>de novo genome assembly of Solanum bulbocastanum strain 11H21.</title>
        <authorList>
            <person name="Hosaka A.J."/>
        </authorList>
    </citation>
    <scope>NUCLEOTIDE SEQUENCE [LARGE SCALE GENOMIC DNA]</scope>
    <source>
        <tissue evidence="1">Young leaves</tissue>
    </source>
</reference>
<dbReference type="Proteomes" id="UP001371456">
    <property type="component" value="Unassembled WGS sequence"/>
</dbReference>